<evidence type="ECO:0000313" key="3">
    <source>
        <dbReference type="Proteomes" id="UP000186817"/>
    </source>
</evidence>
<dbReference type="Proteomes" id="UP000186817">
    <property type="component" value="Unassembled WGS sequence"/>
</dbReference>
<proteinExistence type="predicted"/>
<dbReference type="AlphaFoldDB" id="A0A1Q9DMP2"/>
<name>A0A1Q9DMP2_SYMMI</name>
<feature type="compositionally biased region" description="Basic and acidic residues" evidence="1">
    <location>
        <begin position="72"/>
        <end position="84"/>
    </location>
</feature>
<comment type="caution">
    <text evidence="2">The sequence shown here is derived from an EMBL/GenBank/DDBJ whole genome shotgun (WGS) entry which is preliminary data.</text>
</comment>
<evidence type="ECO:0000313" key="2">
    <source>
        <dbReference type="EMBL" id="OLP96442.1"/>
    </source>
</evidence>
<accession>A0A1Q9DMP2</accession>
<feature type="region of interest" description="Disordered" evidence="1">
    <location>
        <begin position="65"/>
        <end position="91"/>
    </location>
</feature>
<gene>
    <name evidence="2" type="ORF">AK812_SmicGene21326</name>
</gene>
<keyword evidence="3" id="KW-1185">Reference proteome</keyword>
<protein>
    <submittedName>
        <fullName evidence="2">Uncharacterized protein</fullName>
    </submittedName>
</protein>
<dbReference type="EMBL" id="LSRX01000467">
    <property type="protein sequence ID" value="OLP96442.1"/>
    <property type="molecule type" value="Genomic_DNA"/>
</dbReference>
<sequence length="112" mass="12039">MGDMSHFRGGDCTMVTHPELNYGPGISGMTPWRLGGTPGGGKGTVLQHPEMSYGPGVSGALYIDHSGGHGHQALEGEQKKEPATKRVPGRGDVCTVEQRITDGWQRRQDRAR</sequence>
<dbReference type="OrthoDB" id="10274290at2759"/>
<reference evidence="2 3" key="1">
    <citation type="submission" date="2016-02" db="EMBL/GenBank/DDBJ databases">
        <title>Genome analysis of coral dinoflagellate symbionts highlights evolutionary adaptations to a symbiotic lifestyle.</title>
        <authorList>
            <person name="Aranda M."/>
            <person name="Li Y."/>
            <person name="Liew Y.J."/>
            <person name="Baumgarten S."/>
            <person name="Simakov O."/>
            <person name="Wilson M."/>
            <person name="Piel J."/>
            <person name="Ashoor H."/>
            <person name="Bougouffa S."/>
            <person name="Bajic V.B."/>
            <person name="Ryu T."/>
            <person name="Ravasi T."/>
            <person name="Bayer T."/>
            <person name="Micklem G."/>
            <person name="Kim H."/>
            <person name="Bhak J."/>
            <person name="Lajeunesse T.C."/>
            <person name="Voolstra C.R."/>
        </authorList>
    </citation>
    <scope>NUCLEOTIDE SEQUENCE [LARGE SCALE GENOMIC DNA]</scope>
    <source>
        <strain evidence="2 3">CCMP2467</strain>
    </source>
</reference>
<evidence type="ECO:0000256" key="1">
    <source>
        <dbReference type="SAM" id="MobiDB-lite"/>
    </source>
</evidence>
<organism evidence="2 3">
    <name type="scientific">Symbiodinium microadriaticum</name>
    <name type="common">Dinoflagellate</name>
    <name type="synonym">Zooxanthella microadriatica</name>
    <dbReference type="NCBI Taxonomy" id="2951"/>
    <lineage>
        <taxon>Eukaryota</taxon>
        <taxon>Sar</taxon>
        <taxon>Alveolata</taxon>
        <taxon>Dinophyceae</taxon>
        <taxon>Suessiales</taxon>
        <taxon>Symbiodiniaceae</taxon>
        <taxon>Symbiodinium</taxon>
    </lineage>
</organism>